<feature type="compositionally biased region" description="Basic and acidic residues" evidence="1">
    <location>
        <begin position="244"/>
        <end position="259"/>
    </location>
</feature>
<evidence type="ECO:0000313" key="4">
    <source>
        <dbReference type="Proteomes" id="UP000694389"/>
    </source>
</evidence>
<gene>
    <name evidence="3" type="primary">epsti1</name>
</gene>
<dbReference type="PANTHER" id="PTHR22529">
    <property type="entry name" value="EPITHELIAL-STROMAL INTERACTION PROTEIN 1"/>
    <property type="match status" value="1"/>
</dbReference>
<feature type="compositionally biased region" description="Basic and acidic residues" evidence="1">
    <location>
        <begin position="1"/>
        <end position="11"/>
    </location>
</feature>
<reference evidence="3" key="2">
    <citation type="submission" date="2025-09" db="UniProtKB">
        <authorList>
            <consortium name="Ensembl"/>
        </authorList>
    </citation>
    <scope>IDENTIFICATION</scope>
</reference>
<protein>
    <submittedName>
        <fullName evidence="3">Epithelial stromal interaction 1</fullName>
    </submittedName>
</protein>
<feature type="compositionally biased region" description="Basic and acidic residues" evidence="1">
    <location>
        <begin position="114"/>
        <end position="143"/>
    </location>
</feature>
<dbReference type="RefSeq" id="XP_051259286.1">
    <property type="nucleotide sequence ID" value="XM_051403326.1"/>
</dbReference>
<feature type="compositionally biased region" description="Basic and acidic residues" evidence="1">
    <location>
        <begin position="79"/>
        <end position="93"/>
    </location>
</feature>
<dbReference type="GO" id="GO:0043130">
    <property type="term" value="F:ubiquitin binding"/>
    <property type="evidence" value="ECO:0007669"/>
    <property type="project" value="InterPro"/>
</dbReference>
<dbReference type="Proteomes" id="UP000694389">
    <property type="component" value="Unassembled WGS sequence"/>
</dbReference>
<name>A0A8P4GIY3_DICLA</name>
<dbReference type="PANTHER" id="PTHR22529:SF1">
    <property type="entry name" value="EPITHELIAL-STROMAL INTERACTION PROTEIN 1"/>
    <property type="match status" value="1"/>
</dbReference>
<feature type="compositionally biased region" description="Basic and acidic residues" evidence="1">
    <location>
        <begin position="218"/>
        <end position="228"/>
    </location>
</feature>
<organism evidence="3 4">
    <name type="scientific">Dicentrarchus labrax</name>
    <name type="common">European seabass</name>
    <name type="synonym">Morone labrax</name>
    <dbReference type="NCBI Taxonomy" id="13489"/>
    <lineage>
        <taxon>Eukaryota</taxon>
        <taxon>Metazoa</taxon>
        <taxon>Chordata</taxon>
        <taxon>Craniata</taxon>
        <taxon>Vertebrata</taxon>
        <taxon>Euteleostomi</taxon>
        <taxon>Actinopterygii</taxon>
        <taxon>Neopterygii</taxon>
        <taxon>Teleostei</taxon>
        <taxon>Neoteleostei</taxon>
        <taxon>Acanthomorphata</taxon>
        <taxon>Eupercaria</taxon>
        <taxon>Moronidae</taxon>
        <taxon>Dicentrarchus</taxon>
    </lineage>
</organism>
<dbReference type="InterPro" id="IPR026185">
    <property type="entry name" value="EPSTI1"/>
</dbReference>
<sequence length="353" mass="40821">MDPNHNQRDTRNQLNRTGSDPLRDSHPGVPATEQTADNPHRDAPEGGRAAATDRQPQYSGGFTVIPPNESRRNKIKSMAKKEEEDLERWKEANRPQPVHLNPERLGGNVTLAEARQRQLTDLRCSKLEKKLRKEDLDKRRRQEEEEELQRKKAQQRQLAERQEERRRQEEQRRRELHKQDHLRTTETFLQRFERRAPGPPASGSATHTSSRSEALAGKQREESKSVREVQLEHKRVNSAFLDKLVGRGRESERETKGEGTQEAEYPCFASEDFGHQPPKTPGQQRPFTHLDPDPEQSCSGWTEEADPEPDYDWALMKLMNSFPDCSKIFLEDILNQCNSDYEQAYTLLISALS</sequence>
<evidence type="ECO:0000313" key="3">
    <source>
        <dbReference type="Ensembl" id="ENSDLAP00005080382.1"/>
    </source>
</evidence>
<dbReference type="GeneTree" id="ENSGT00390000013820"/>
<dbReference type="InterPro" id="IPR003892">
    <property type="entry name" value="CUE"/>
</dbReference>
<feature type="region of interest" description="Disordered" evidence="1">
    <location>
        <begin position="1"/>
        <end position="228"/>
    </location>
</feature>
<dbReference type="OrthoDB" id="10053624at2759"/>
<dbReference type="PROSITE" id="PS51140">
    <property type="entry name" value="CUE"/>
    <property type="match status" value="1"/>
</dbReference>
<dbReference type="OMA" id="HRRVNQA"/>
<reference evidence="3" key="1">
    <citation type="submission" date="2025-08" db="UniProtKB">
        <authorList>
            <consortium name="Ensembl"/>
        </authorList>
    </citation>
    <scope>IDENTIFICATION</scope>
</reference>
<dbReference type="CTD" id="94240"/>
<accession>A0A8P4GIY3</accession>
<feature type="domain" description="CUE" evidence="2">
    <location>
        <begin position="310"/>
        <end position="353"/>
    </location>
</feature>
<dbReference type="AlphaFoldDB" id="A0A8P4GIY3"/>
<proteinExistence type="predicted"/>
<feature type="compositionally biased region" description="Polar residues" evidence="1">
    <location>
        <begin position="203"/>
        <end position="212"/>
    </location>
</feature>
<evidence type="ECO:0000259" key="2">
    <source>
        <dbReference type="PROSITE" id="PS51140"/>
    </source>
</evidence>
<keyword evidence="4" id="KW-1185">Reference proteome</keyword>
<dbReference type="Ensembl" id="ENSDLAT00005080123.1">
    <property type="protein sequence ID" value="ENSDLAP00005080382.1"/>
    <property type="gene ID" value="ENSDLAG00005033430.1"/>
</dbReference>
<feature type="region of interest" description="Disordered" evidence="1">
    <location>
        <begin position="243"/>
        <end position="264"/>
    </location>
</feature>
<evidence type="ECO:0000256" key="1">
    <source>
        <dbReference type="SAM" id="MobiDB-lite"/>
    </source>
</evidence>
<feature type="compositionally biased region" description="Basic and acidic residues" evidence="1">
    <location>
        <begin position="158"/>
        <end position="184"/>
    </location>
</feature>
<dbReference type="GeneID" id="127365331"/>